<feature type="chain" id="PRO_5045838470" evidence="1">
    <location>
        <begin position="22"/>
        <end position="48"/>
    </location>
</feature>
<evidence type="ECO:0000256" key="1">
    <source>
        <dbReference type="SAM" id="SignalP"/>
    </source>
</evidence>
<dbReference type="EMBL" id="JAFEJT020000004">
    <property type="protein sequence ID" value="MCH9274979.1"/>
    <property type="molecule type" value="Genomic_DNA"/>
</dbReference>
<evidence type="ECO:0000313" key="2">
    <source>
        <dbReference type="EMBL" id="MCH9274979.1"/>
    </source>
</evidence>
<name>A0ABS9VSB7_9BIFI</name>
<keyword evidence="1" id="KW-0732">Signal</keyword>
<dbReference type="RefSeq" id="WP_241512812.1">
    <property type="nucleotide sequence ID" value="NZ_JAFEJT020000004.1"/>
</dbReference>
<feature type="signal peptide" evidence="1">
    <location>
        <begin position="1"/>
        <end position="21"/>
    </location>
</feature>
<reference evidence="2 3" key="1">
    <citation type="journal article" date="2021" name="Environ. Microbiol.">
        <title>Genetic insights into the dark matter of the mammalian gut microbiota through targeted genome reconstruction.</title>
        <authorList>
            <person name="Lugli G.A."/>
            <person name="Alessandri G."/>
            <person name="Milani C."/>
            <person name="Viappiani A."/>
            <person name="Fontana F."/>
            <person name="Tarracchini C."/>
            <person name="Mancabelli L."/>
            <person name="Argentini C."/>
            <person name="Ruiz L."/>
            <person name="Margolles A."/>
            <person name="van Sinderen D."/>
            <person name="Turroni F."/>
            <person name="Ventura M."/>
        </authorList>
    </citation>
    <scope>NUCLEOTIDE SEQUENCE [LARGE SCALE GENOMIC DNA]</scope>
    <source>
        <strain evidence="2 3">MA1</strain>
    </source>
</reference>
<reference evidence="2 3" key="2">
    <citation type="journal article" date="2021" name="Syst. Appl. Microbiol.">
        <title>Phylogenetic classification of ten novel species belonging to the genus Bifidobacterium comprising B. phasiani sp. nov., B. pongonis sp. nov., B. saguinibicoloris sp. nov., B. colobi sp. nov., B. simiiventris sp. nov., B. santillanense sp. nov., B. miconis sp. nov., B. amazonense sp. nov., B. pluvialisilvae sp. nov., and B. miconisargentati sp. nov.</title>
        <authorList>
            <person name="Lugli G.A."/>
            <person name="Calvete-Torre I."/>
            <person name="Alessandri G."/>
            <person name="Milani C."/>
            <person name="Turroni F."/>
            <person name="Laiolo P."/>
            <person name="Ossiprandi M.C."/>
            <person name="Margolles A."/>
            <person name="Ruiz L."/>
            <person name="Ventura M."/>
        </authorList>
    </citation>
    <scope>NUCLEOTIDE SEQUENCE [LARGE SCALE GENOMIC DNA]</scope>
    <source>
        <strain evidence="2 3">MA1</strain>
    </source>
</reference>
<evidence type="ECO:0000313" key="3">
    <source>
        <dbReference type="Proteomes" id="UP000710815"/>
    </source>
</evidence>
<organism evidence="2 3">
    <name type="scientific">Bifidobacterium amazonense</name>
    <dbReference type="NCBI Taxonomy" id="2809027"/>
    <lineage>
        <taxon>Bacteria</taxon>
        <taxon>Bacillati</taxon>
        <taxon>Actinomycetota</taxon>
        <taxon>Actinomycetes</taxon>
        <taxon>Bifidobacteriales</taxon>
        <taxon>Bifidobacteriaceae</taxon>
        <taxon>Bifidobacterium</taxon>
    </lineage>
</organism>
<gene>
    <name evidence="2" type="ORF">JS533_001575</name>
</gene>
<comment type="caution">
    <text evidence="2">The sequence shown here is derived from an EMBL/GenBank/DDBJ whole genome shotgun (WGS) entry which is preliminary data.</text>
</comment>
<proteinExistence type="predicted"/>
<dbReference type="Proteomes" id="UP000710815">
    <property type="component" value="Unassembled WGS sequence"/>
</dbReference>
<protein>
    <submittedName>
        <fullName evidence="2">Uncharacterized protein</fullName>
    </submittedName>
</protein>
<sequence length="48" mass="5002">MSRRFLVGVFLAGLSVGTLLGAAVAHDMHADKPQPVIECPTVKTGGRP</sequence>
<keyword evidence="3" id="KW-1185">Reference proteome</keyword>
<accession>A0ABS9VSB7</accession>